<dbReference type="Gene3D" id="1.25.40.10">
    <property type="entry name" value="Tetratricopeptide repeat domain"/>
    <property type="match status" value="1"/>
</dbReference>
<dbReference type="Pfam" id="PF13041">
    <property type="entry name" value="PPR_2"/>
    <property type="match status" value="1"/>
</dbReference>
<dbReference type="InterPro" id="IPR011990">
    <property type="entry name" value="TPR-like_helical_dom_sf"/>
</dbReference>
<dbReference type="GO" id="GO:0009451">
    <property type="term" value="P:RNA modification"/>
    <property type="evidence" value="ECO:0007669"/>
    <property type="project" value="InterPro"/>
</dbReference>
<comment type="caution">
    <text evidence="3">The sequence shown here is derived from an EMBL/GenBank/DDBJ whole genome shotgun (WGS) entry which is preliminary data.</text>
</comment>
<keyword evidence="1" id="KW-0677">Repeat</keyword>
<dbReference type="PANTHER" id="PTHR47926">
    <property type="entry name" value="PENTATRICOPEPTIDE REPEAT-CONTAINING PROTEIN"/>
    <property type="match status" value="1"/>
</dbReference>
<accession>A0A9D4ZCI7</accession>
<dbReference type="OrthoDB" id="9990610at2759"/>
<dbReference type="Proteomes" id="UP000886520">
    <property type="component" value="Chromosome 14"/>
</dbReference>
<organism evidence="3 4">
    <name type="scientific">Adiantum capillus-veneris</name>
    <name type="common">Maidenhair fern</name>
    <dbReference type="NCBI Taxonomy" id="13818"/>
    <lineage>
        <taxon>Eukaryota</taxon>
        <taxon>Viridiplantae</taxon>
        <taxon>Streptophyta</taxon>
        <taxon>Embryophyta</taxon>
        <taxon>Tracheophyta</taxon>
        <taxon>Polypodiopsida</taxon>
        <taxon>Polypodiidae</taxon>
        <taxon>Polypodiales</taxon>
        <taxon>Pteridineae</taxon>
        <taxon>Pteridaceae</taxon>
        <taxon>Vittarioideae</taxon>
        <taxon>Adiantum</taxon>
    </lineage>
</organism>
<dbReference type="GO" id="GO:0003723">
    <property type="term" value="F:RNA binding"/>
    <property type="evidence" value="ECO:0007669"/>
    <property type="project" value="InterPro"/>
</dbReference>
<sequence>MYYSILQTCMETKDLMVGRRFHCLLLQDGLFSDPALSSHLIRVYTACGRLLEATQVFLQAPMSSVFTWSAIISAYAKLGQGEHALSLFHEMFRARLEPDKHVFLAALKGCSETAGLDHLKELVGCEIHLRQTSL</sequence>
<proteinExistence type="predicted"/>
<evidence type="ECO:0008006" key="5">
    <source>
        <dbReference type="Google" id="ProtNLM"/>
    </source>
</evidence>
<reference evidence="3" key="1">
    <citation type="submission" date="2021-01" db="EMBL/GenBank/DDBJ databases">
        <title>Adiantum capillus-veneris genome.</title>
        <authorList>
            <person name="Fang Y."/>
            <person name="Liao Q."/>
        </authorList>
    </citation>
    <scope>NUCLEOTIDE SEQUENCE</scope>
    <source>
        <strain evidence="3">H3</strain>
        <tissue evidence="3">Leaf</tissue>
    </source>
</reference>
<evidence type="ECO:0000256" key="2">
    <source>
        <dbReference type="PROSITE-ProRule" id="PRU00708"/>
    </source>
</evidence>
<evidence type="ECO:0000256" key="1">
    <source>
        <dbReference type="ARBA" id="ARBA00022737"/>
    </source>
</evidence>
<keyword evidence="4" id="KW-1185">Reference proteome</keyword>
<evidence type="ECO:0000313" key="4">
    <source>
        <dbReference type="Proteomes" id="UP000886520"/>
    </source>
</evidence>
<dbReference type="NCBIfam" id="TIGR00756">
    <property type="entry name" value="PPR"/>
    <property type="match status" value="1"/>
</dbReference>
<dbReference type="PROSITE" id="PS51375">
    <property type="entry name" value="PPR"/>
    <property type="match status" value="1"/>
</dbReference>
<gene>
    <name evidence="3" type="ORF">GOP47_0014522</name>
</gene>
<name>A0A9D4ZCI7_ADICA</name>
<protein>
    <recommendedName>
        <fullName evidence="5">Pentatricopeptide repeat-containing protein</fullName>
    </recommendedName>
</protein>
<dbReference type="EMBL" id="JABFUD020000014">
    <property type="protein sequence ID" value="KAI5070179.1"/>
    <property type="molecule type" value="Genomic_DNA"/>
</dbReference>
<dbReference type="InterPro" id="IPR046960">
    <property type="entry name" value="PPR_At4g14850-like_plant"/>
</dbReference>
<evidence type="ECO:0000313" key="3">
    <source>
        <dbReference type="EMBL" id="KAI5070179.1"/>
    </source>
</evidence>
<feature type="repeat" description="PPR" evidence="2">
    <location>
        <begin position="64"/>
        <end position="98"/>
    </location>
</feature>
<dbReference type="InterPro" id="IPR002885">
    <property type="entry name" value="PPR_rpt"/>
</dbReference>
<dbReference type="AlphaFoldDB" id="A0A9D4ZCI7"/>